<protein>
    <submittedName>
        <fullName evidence="2">Uncharacterized protein</fullName>
    </submittedName>
</protein>
<dbReference type="AlphaFoldDB" id="A0A426WZL4"/>
<name>A0A426WZL4_ENSVE</name>
<feature type="region of interest" description="Disordered" evidence="1">
    <location>
        <begin position="112"/>
        <end position="189"/>
    </location>
</feature>
<accession>A0A426WZL4</accession>
<organism evidence="2 3">
    <name type="scientific">Ensete ventricosum</name>
    <name type="common">Abyssinian banana</name>
    <name type="synonym">Musa ensete</name>
    <dbReference type="NCBI Taxonomy" id="4639"/>
    <lineage>
        <taxon>Eukaryota</taxon>
        <taxon>Viridiplantae</taxon>
        <taxon>Streptophyta</taxon>
        <taxon>Embryophyta</taxon>
        <taxon>Tracheophyta</taxon>
        <taxon>Spermatophyta</taxon>
        <taxon>Magnoliopsida</taxon>
        <taxon>Liliopsida</taxon>
        <taxon>Zingiberales</taxon>
        <taxon>Musaceae</taxon>
        <taxon>Ensete</taxon>
    </lineage>
</organism>
<proteinExistence type="predicted"/>
<evidence type="ECO:0000313" key="3">
    <source>
        <dbReference type="Proteomes" id="UP000287651"/>
    </source>
</evidence>
<dbReference type="EMBL" id="AMZH03031052">
    <property type="protein sequence ID" value="RRT32664.1"/>
    <property type="molecule type" value="Genomic_DNA"/>
</dbReference>
<feature type="compositionally biased region" description="Basic and acidic residues" evidence="1">
    <location>
        <begin position="152"/>
        <end position="164"/>
    </location>
</feature>
<feature type="compositionally biased region" description="Polar residues" evidence="1">
    <location>
        <begin position="112"/>
        <end position="123"/>
    </location>
</feature>
<gene>
    <name evidence="2" type="ORF">B296_00045087</name>
</gene>
<comment type="caution">
    <text evidence="2">The sequence shown here is derived from an EMBL/GenBank/DDBJ whole genome shotgun (WGS) entry which is preliminary data.</text>
</comment>
<sequence length="263" mass="29807">MQCRLQQGWNGCVVASTVCHHPCTPLLYKSQAPEHHPAIVGVCALQWNRFRRVNQLLGYLLESRLMPERAHSFSHGQSHWRQRSGLVRALEKDLPTKRHMSRPTFLFSADKNSSSSSRFTYKDNNNNNNNMVDALSPLRKFFGSTSKRERRHSSSESICEKESPRGVLEGPEAASTAADDCSSSSSSVIGRRSHANNWRRLSVARLFFPLPPSPEDSSISMEGDACSSYAEEVKPSWRCFSYEEISRATNKFHPGKEEEYVRL</sequence>
<evidence type="ECO:0000313" key="2">
    <source>
        <dbReference type="EMBL" id="RRT32664.1"/>
    </source>
</evidence>
<reference evidence="2 3" key="1">
    <citation type="journal article" date="2014" name="Agronomy (Basel)">
        <title>A Draft Genome Sequence for Ensete ventricosum, the Drought-Tolerant Tree Against Hunger.</title>
        <authorList>
            <person name="Harrison J."/>
            <person name="Moore K.A."/>
            <person name="Paszkiewicz K."/>
            <person name="Jones T."/>
            <person name="Grant M."/>
            <person name="Ambacheew D."/>
            <person name="Muzemil S."/>
            <person name="Studholme D.J."/>
        </authorList>
    </citation>
    <scope>NUCLEOTIDE SEQUENCE [LARGE SCALE GENOMIC DNA]</scope>
</reference>
<dbReference type="Proteomes" id="UP000287651">
    <property type="component" value="Unassembled WGS sequence"/>
</dbReference>
<evidence type="ECO:0000256" key="1">
    <source>
        <dbReference type="SAM" id="MobiDB-lite"/>
    </source>
</evidence>
<feature type="compositionally biased region" description="Low complexity" evidence="1">
    <location>
        <begin position="173"/>
        <end position="187"/>
    </location>
</feature>